<evidence type="ECO:0000256" key="7">
    <source>
        <dbReference type="ARBA" id="ARBA00022989"/>
    </source>
</evidence>
<keyword evidence="11" id="KW-0325">Glycoprotein</keyword>
<dbReference type="PROSITE" id="PS00010">
    <property type="entry name" value="ASX_HYDROXYL"/>
    <property type="match status" value="1"/>
</dbReference>
<dbReference type="FunFam" id="2.120.10.30:FF:000241">
    <property type="entry name" value="Low-density lipoprotein receptor-related protein 6"/>
    <property type="match status" value="1"/>
</dbReference>
<evidence type="ECO:0000256" key="6">
    <source>
        <dbReference type="ARBA" id="ARBA00022737"/>
    </source>
</evidence>
<dbReference type="SUPFAM" id="SSF63825">
    <property type="entry name" value="YWTD domain"/>
    <property type="match status" value="2"/>
</dbReference>
<evidence type="ECO:0000256" key="2">
    <source>
        <dbReference type="ARBA" id="ARBA00022536"/>
    </source>
</evidence>
<dbReference type="GO" id="GO:0043235">
    <property type="term" value="C:receptor complex"/>
    <property type="evidence" value="ECO:0007669"/>
    <property type="project" value="TreeGrafter"/>
</dbReference>
<proteinExistence type="predicted"/>
<dbReference type="InterPro" id="IPR018097">
    <property type="entry name" value="EGF_Ca-bd_CS"/>
</dbReference>
<dbReference type="InterPro" id="IPR011042">
    <property type="entry name" value="6-blade_b-propeller_TolB-like"/>
</dbReference>
<feature type="signal peptide" evidence="14">
    <location>
        <begin position="1"/>
        <end position="31"/>
    </location>
</feature>
<feature type="disulfide bond" evidence="12">
    <location>
        <begin position="86"/>
        <end position="98"/>
    </location>
</feature>
<protein>
    <submittedName>
        <fullName evidence="16">Putative vitellogenin receptor</fullName>
    </submittedName>
</protein>
<dbReference type="SUPFAM" id="SSF57184">
    <property type="entry name" value="Growth factor receptor domain"/>
    <property type="match status" value="1"/>
</dbReference>
<dbReference type="GO" id="GO:0005509">
    <property type="term" value="F:calcium ion binding"/>
    <property type="evidence" value="ECO:0007669"/>
    <property type="project" value="InterPro"/>
</dbReference>
<dbReference type="InterPro" id="IPR036055">
    <property type="entry name" value="LDL_receptor-like_sf"/>
</dbReference>
<keyword evidence="10 16" id="KW-0675">Receptor</keyword>
<dbReference type="SMART" id="SM00135">
    <property type="entry name" value="LY"/>
    <property type="match status" value="6"/>
</dbReference>
<dbReference type="Pfam" id="PF00057">
    <property type="entry name" value="Ldl_recept_a"/>
    <property type="match status" value="3"/>
</dbReference>
<dbReference type="Pfam" id="PF00058">
    <property type="entry name" value="Ldl_recept_b"/>
    <property type="match status" value="1"/>
</dbReference>
<dbReference type="Gene3D" id="2.120.10.30">
    <property type="entry name" value="TolB, C-terminal domain"/>
    <property type="match status" value="2"/>
</dbReference>
<dbReference type="InterPro" id="IPR002172">
    <property type="entry name" value="LDrepeatLR_classA_rpt"/>
</dbReference>
<dbReference type="InterPro" id="IPR000152">
    <property type="entry name" value="EGF-type_Asp/Asn_hydroxyl_site"/>
</dbReference>
<feature type="disulfide bond" evidence="12">
    <location>
        <begin position="93"/>
        <end position="111"/>
    </location>
</feature>
<dbReference type="PANTHER" id="PTHR22722:SF14">
    <property type="entry name" value="MEGALIN, ISOFORM A"/>
    <property type="match status" value="1"/>
</dbReference>
<feature type="repeat" description="LDL-receptor class B" evidence="13">
    <location>
        <begin position="464"/>
        <end position="506"/>
    </location>
</feature>
<dbReference type="PROSITE" id="PS51120">
    <property type="entry name" value="LDLRB"/>
    <property type="match status" value="2"/>
</dbReference>
<dbReference type="InterPro" id="IPR051221">
    <property type="entry name" value="LDLR-related"/>
</dbReference>
<dbReference type="PROSITE" id="PS01186">
    <property type="entry name" value="EGF_2"/>
    <property type="match status" value="1"/>
</dbReference>
<evidence type="ECO:0000256" key="14">
    <source>
        <dbReference type="SAM" id="SignalP"/>
    </source>
</evidence>
<dbReference type="InterPro" id="IPR000742">
    <property type="entry name" value="EGF"/>
</dbReference>
<dbReference type="InterPro" id="IPR000033">
    <property type="entry name" value="LDLR_classB_rpt"/>
</dbReference>
<keyword evidence="9 12" id="KW-1015">Disulfide bond</keyword>
<accession>A0A146LGS9</accession>
<feature type="non-terminal residue" evidence="16">
    <location>
        <position position="869"/>
    </location>
</feature>
<evidence type="ECO:0000256" key="3">
    <source>
        <dbReference type="ARBA" id="ARBA00022583"/>
    </source>
</evidence>
<keyword evidence="4" id="KW-0812">Transmembrane</keyword>
<dbReference type="SUPFAM" id="SSF57424">
    <property type="entry name" value="LDL receptor-like module"/>
    <property type="match status" value="3"/>
</dbReference>
<dbReference type="Gene3D" id="2.10.25.10">
    <property type="entry name" value="Laminin"/>
    <property type="match status" value="1"/>
</dbReference>
<dbReference type="SMART" id="SM00192">
    <property type="entry name" value="LDLa"/>
    <property type="match status" value="4"/>
</dbReference>
<evidence type="ECO:0000256" key="4">
    <source>
        <dbReference type="ARBA" id="ARBA00022692"/>
    </source>
</evidence>
<dbReference type="PROSITE" id="PS01187">
    <property type="entry name" value="EGF_CA"/>
    <property type="match status" value="1"/>
</dbReference>
<dbReference type="PROSITE" id="PS01209">
    <property type="entry name" value="LDLRA_1"/>
    <property type="match status" value="2"/>
</dbReference>
<evidence type="ECO:0000256" key="12">
    <source>
        <dbReference type="PROSITE-ProRule" id="PRU00124"/>
    </source>
</evidence>
<dbReference type="InterPro" id="IPR023415">
    <property type="entry name" value="LDLR_class-A_CS"/>
</dbReference>
<keyword evidence="2" id="KW-0245">EGF-like domain</keyword>
<evidence type="ECO:0000256" key="1">
    <source>
        <dbReference type="ARBA" id="ARBA00004167"/>
    </source>
</evidence>
<dbReference type="AlphaFoldDB" id="A0A146LGS9"/>
<feature type="chain" id="PRO_5007527176" evidence="14">
    <location>
        <begin position="32"/>
        <end position="869"/>
    </location>
</feature>
<dbReference type="CDD" id="cd00112">
    <property type="entry name" value="LDLa"/>
    <property type="match status" value="4"/>
</dbReference>
<keyword evidence="8" id="KW-0472">Membrane</keyword>
<comment type="subcellular location">
    <subcellularLocation>
        <location evidence="1">Membrane</location>
        <topology evidence="1">Single-pass membrane protein</topology>
    </subcellularLocation>
</comment>
<dbReference type="SMART" id="SM00181">
    <property type="entry name" value="EGF"/>
    <property type="match status" value="4"/>
</dbReference>
<gene>
    <name evidence="16" type="primary">yl</name>
    <name evidence="16" type="ORF">g.86757</name>
</gene>
<feature type="domain" description="EGF-like" evidence="15">
    <location>
        <begin position="275"/>
        <end position="288"/>
    </location>
</feature>
<dbReference type="EMBL" id="GDHC01012443">
    <property type="protein sequence ID" value="JAQ06186.1"/>
    <property type="molecule type" value="Transcribed_RNA"/>
</dbReference>
<dbReference type="GO" id="GO:0006898">
    <property type="term" value="P:receptor-mediated endocytosis"/>
    <property type="evidence" value="ECO:0007669"/>
    <property type="project" value="TreeGrafter"/>
</dbReference>
<evidence type="ECO:0000256" key="11">
    <source>
        <dbReference type="ARBA" id="ARBA00023180"/>
    </source>
</evidence>
<dbReference type="PRINTS" id="PR00261">
    <property type="entry name" value="LDLRECEPTOR"/>
</dbReference>
<evidence type="ECO:0000256" key="5">
    <source>
        <dbReference type="ARBA" id="ARBA00022729"/>
    </source>
</evidence>
<dbReference type="CDD" id="cd00054">
    <property type="entry name" value="EGF_CA"/>
    <property type="match status" value="1"/>
</dbReference>
<sequence length="869" mass="96385">MLPRINRNFIWKSYCAVTLIGFLCVLPMAHSGDECDPHLYFQCKHSDGCISKAFVCDNEVDCIDDGSDEDVEMCKVTEISHTKVECLSDQWECDDGQCIDIKWVCDSTVDCPDGSDEKEAMCKSSNQTCGGFLCEREKKCISADSVCDDKIDCEDGSDEVKCEYWIQPSAKCITAYSMFQCEDKKRCIHLDQVCDGKPECIDGSDEINNCSQHACTISCSHTQRCQNFPSGALCVCNHGEEMISGDCHDIDECTSESYPAHCDQKCSNSPGSYKCSCKEGYTRVNETCKAEGEGLLLFATGDEVRLFFLQSHVYDHLATNVNNSSAVSSDGEYVYWATYKNGEEAIFRATEAGTSTQILFTAGLGLVEDVCIDWITKNIYFTDSIYQHIAVCTEDGKKCLSLITENVHKPRALVLDSTEGVMFFTDWGQNPRITKVGMDGSNLIDIVTDDIRWPNGLAIDHGADRIYWADGYSGQVHHVNFDGSNRKTLHIPQMKHPYSIDIFEDMIYWSDMNDHEIHSSHKLTGTNYKSLLRHAKGPILGIHVYHPVLLGKEIENPCLGAKCSDACLLAPKSTAGLGYSCACPAGMELSSNKHSCTKLERTQNLIVNSGSNLYVVFYQPMGKFDVKEVTNHRVPHIGSIAYDPLGDHIIISNKFAKGSVTLYDQSSASVKTVFSVDTSEISDMDFDPFGNNLFWIDGLKKTAGLTNLNKFESAVLIRDFGGETPIAISLNPEEGIMYIALRNDDSSIHIDQFTMDGSTASRIRRVSDHIVGPSVSLFFDSHTSRLFWSDIGTGKIMSIEKDGHESHELLSVSYSSLVDVATIGNDVFWTTMHSNEIFWTSKSDPSARKHMPIGPSNNEVSLRIIRAGG</sequence>
<dbReference type="InterPro" id="IPR049883">
    <property type="entry name" value="NOTCH1_EGF-like"/>
</dbReference>
<dbReference type="InterPro" id="IPR001881">
    <property type="entry name" value="EGF-like_Ca-bd_dom"/>
</dbReference>
<feature type="disulfide bond" evidence="12">
    <location>
        <begin position="147"/>
        <end position="162"/>
    </location>
</feature>
<reference evidence="16" key="1">
    <citation type="journal article" date="2016" name="Gigascience">
        <title>De novo construction of an expanded transcriptome assembly for the western tarnished plant bug, Lygus hesperus.</title>
        <authorList>
            <person name="Tassone E.E."/>
            <person name="Geib S.M."/>
            <person name="Hall B."/>
            <person name="Fabrick J.A."/>
            <person name="Brent C.S."/>
            <person name="Hull J.J."/>
        </authorList>
    </citation>
    <scope>NUCLEOTIDE SEQUENCE</scope>
</reference>
<feature type="repeat" description="LDL-receptor class B" evidence="13">
    <location>
        <begin position="420"/>
        <end position="463"/>
    </location>
</feature>
<name>A0A146LGS9_LYGHE</name>
<dbReference type="Gene3D" id="4.10.400.10">
    <property type="entry name" value="Low-density Lipoprotein Receptor"/>
    <property type="match status" value="4"/>
</dbReference>
<evidence type="ECO:0000259" key="15">
    <source>
        <dbReference type="PROSITE" id="PS01186"/>
    </source>
</evidence>
<evidence type="ECO:0000256" key="8">
    <source>
        <dbReference type="ARBA" id="ARBA00023136"/>
    </source>
</evidence>
<dbReference type="GO" id="GO:0042562">
    <property type="term" value="F:hormone binding"/>
    <property type="evidence" value="ECO:0007669"/>
    <property type="project" value="TreeGrafter"/>
</dbReference>
<evidence type="ECO:0000256" key="13">
    <source>
        <dbReference type="PROSITE-ProRule" id="PRU00461"/>
    </source>
</evidence>
<keyword evidence="5 14" id="KW-0732">Signal</keyword>
<dbReference type="Pfam" id="PF07645">
    <property type="entry name" value="EGF_CA"/>
    <property type="match status" value="1"/>
</dbReference>
<organism evidence="16">
    <name type="scientific">Lygus hesperus</name>
    <name type="common">Western plant bug</name>
    <dbReference type="NCBI Taxonomy" id="30085"/>
    <lineage>
        <taxon>Eukaryota</taxon>
        <taxon>Metazoa</taxon>
        <taxon>Ecdysozoa</taxon>
        <taxon>Arthropoda</taxon>
        <taxon>Hexapoda</taxon>
        <taxon>Insecta</taxon>
        <taxon>Pterygota</taxon>
        <taxon>Neoptera</taxon>
        <taxon>Paraneoptera</taxon>
        <taxon>Hemiptera</taxon>
        <taxon>Heteroptera</taxon>
        <taxon>Panheteroptera</taxon>
        <taxon>Cimicomorpha</taxon>
        <taxon>Miridae</taxon>
        <taxon>Mirini</taxon>
        <taxon>Lygus</taxon>
    </lineage>
</organism>
<dbReference type="InterPro" id="IPR009030">
    <property type="entry name" value="Growth_fac_rcpt_cys_sf"/>
</dbReference>
<evidence type="ECO:0000313" key="16">
    <source>
        <dbReference type="EMBL" id="JAQ06186.1"/>
    </source>
</evidence>
<keyword evidence="6" id="KW-0677">Repeat</keyword>
<dbReference type="PANTHER" id="PTHR22722">
    <property type="entry name" value="LOW-DENSITY LIPOPROTEIN RECEPTOR-RELATED PROTEIN 2-RELATED"/>
    <property type="match status" value="1"/>
</dbReference>
<evidence type="ECO:0000256" key="10">
    <source>
        <dbReference type="ARBA" id="ARBA00023170"/>
    </source>
</evidence>
<dbReference type="PROSITE" id="PS50068">
    <property type="entry name" value="LDLRA_2"/>
    <property type="match status" value="4"/>
</dbReference>
<dbReference type="FunFam" id="2.10.25.10:FF:000038">
    <property type="entry name" value="Fibrillin 2"/>
    <property type="match status" value="1"/>
</dbReference>
<keyword evidence="7" id="KW-1133">Transmembrane helix</keyword>
<keyword evidence="3" id="KW-0254">Endocytosis</keyword>
<dbReference type="GO" id="GO:0016324">
    <property type="term" value="C:apical plasma membrane"/>
    <property type="evidence" value="ECO:0007669"/>
    <property type="project" value="TreeGrafter"/>
</dbReference>
<comment type="caution">
    <text evidence="12">Lacks conserved residue(s) required for the propagation of feature annotation.</text>
</comment>
<evidence type="ECO:0000256" key="9">
    <source>
        <dbReference type="ARBA" id="ARBA00023157"/>
    </source>
</evidence>
<dbReference type="SMART" id="SM00179">
    <property type="entry name" value="EGF_CA"/>
    <property type="match status" value="2"/>
</dbReference>